<dbReference type="InterPro" id="IPR011067">
    <property type="entry name" value="Plasmid_toxin/cell-grow_inhib"/>
</dbReference>
<accession>A0A1F6WNS6</accession>
<dbReference type="InterPro" id="IPR003477">
    <property type="entry name" value="PemK-like"/>
</dbReference>
<comment type="caution">
    <text evidence="1">The sequence shown here is derived from an EMBL/GenBank/DDBJ whole genome shotgun (WGS) entry which is preliminary data.</text>
</comment>
<dbReference type="Proteomes" id="UP000179448">
    <property type="component" value="Unassembled WGS sequence"/>
</dbReference>
<dbReference type="PANTHER" id="PTHR33988">
    <property type="entry name" value="ENDORIBONUCLEASE MAZF-RELATED"/>
    <property type="match status" value="1"/>
</dbReference>
<dbReference type="Gene3D" id="2.30.30.110">
    <property type="match status" value="1"/>
</dbReference>
<dbReference type="GO" id="GO:0006402">
    <property type="term" value="P:mRNA catabolic process"/>
    <property type="evidence" value="ECO:0007669"/>
    <property type="project" value="TreeGrafter"/>
</dbReference>
<name>A0A1F6WNS6_9BACT</name>
<sequence>MKRQYYIPNQGDIIWVNFDPVIGHEQGGFRPAVVLSTKKYHGRSNLAIICPITSRKPDFFLDIPFITSSICGTVLTDHLRSIDYINRKIQFTGELLPQESLQKVFFMIRGLLNIRN</sequence>
<dbReference type="EMBL" id="MFUQ01000018">
    <property type="protein sequence ID" value="OGI83395.1"/>
    <property type="molecule type" value="Genomic_DNA"/>
</dbReference>
<organism evidence="1 2">
    <name type="scientific">Candidatus Nomurabacteria bacterium RIFCSPLOWO2_01_FULL_36_10b</name>
    <dbReference type="NCBI Taxonomy" id="1801766"/>
    <lineage>
        <taxon>Bacteria</taxon>
        <taxon>Candidatus Nomuraibacteriota</taxon>
    </lineage>
</organism>
<dbReference type="AlphaFoldDB" id="A0A1F6WNS6"/>
<gene>
    <name evidence="1" type="ORF">A2997_01575</name>
</gene>
<proteinExistence type="predicted"/>
<dbReference type="Pfam" id="PF02452">
    <property type="entry name" value="PemK_toxin"/>
    <property type="match status" value="1"/>
</dbReference>
<dbReference type="SUPFAM" id="SSF50118">
    <property type="entry name" value="Cell growth inhibitor/plasmid maintenance toxic component"/>
    <property type="match status" value="1"/>
</dbReference>
<reference evidence="1 2" key="1">
    <citation type="journal article" date="2016" name="Nat. Commun.">
        <title>Thousands of microbial genomes shed light on interconnected biogeochemical processes in an aquifer system.</title>
        <authorList>
            <person name="Anantharaman K."/>
            <person name="Brown C.T."/>
            <person name="Hug L.A."/>
            <person name="Sharon I."/>
            <person name="Castelle C.J."/>
            <person name="Probst A.J."/>
            <person name="Thomas B.C."/>
            <person name="Singh A."/>
            <person name="Wilkins M.J."/>
            <person name="Karaoz U."/>
            <person name="Brodie E.L."/>
            <person name="Williams K.H."/>
            <person name="Hubbard S.S."/>
            <person name="Banfield J.F."/>
        </authorList>
    </citation>
    <scope>NUCLEOTIDE SEQUENCE [LARGE SCALE GENOMIC DNA]</scope>
</reference>
<dbReference type="PANTHER" id="PTHR33988:SF3">
    <property type="entry name" value="ENDORIBONUCLEASE TOXIN CHPB-RELATED"/>
    <property type="match status" value="1"/>
</dbReference>
<protein>
    <recommendedName>
        <fullName evidence="3">mRNA-degrading endonuclease</fullName>
    </recommendedName>
</protein>
<dbReference type="GO" id="GO:0016075">
    <property type="term" value="P:rRNA catabolic process"/>
    <property type="evidence" value="ECO:0007669"/>
    <property type="project" value="TreeGrafter"/>
</dbReference>
<evidence type="ECO:0000313" key="1">
    <source>
        <dbReference type="EMBL" id="OGI83395.1"/>
    </source>
</evidence>
<evidence type="ECO:0008006" key="3">
    <source>
        <dbReference type="Google" id="ProtNLM"/>
    </source>
</evidence>
<dbReference type="GO" id="GO:0004521">
    <property type="term" value="F:RNA endonuclease activity"/>
    <property type="evidence" value="ECO:0007669"/>
    <property type="project" value="TreeGrafter"/>
</dbReference>
<dbReference type="STRING" id="1801766.A2997_01575"/>
<dbReference type="GO" id="GO:0003677">
    <property type="term" value="F:DNA binding"/>
    <property type="evidence" value="ECO:0007669"/>
    <property type="project" value="InterPro"/>
</dbReference>
<evidence type="ECO:0000313" key="2">
    <source>
        <dbReference type="Proteomes" id="UP000179448"/>
    </source>
</evidence>